<dbReference type="Proteomes" id="UP000192936">
    <property type="component" value="Unassembled WGS sequence"/>
</dbReference>
<protein>
    <submittedName>
        <fullName evidence="1">Uncharacterized protein</fullName>
    </submittedName>
</protein>
<dbReference type="AlphaFoldDB" id="A0A1X7FD57"/>
<sequence length="124" mass="13429">MGSGYTGWELPADERGRLLALVPPRYERLVADHVTLQFGAGPQDPLPTATLAEVIGCADDGEGVQALVVAIDGTSDRPDGSTYHITWSLADGRRPVEANDVIRDYGWRPLDPLTVRLVPRFFGG</sequence>
<evidence type="ECO:0000313" key="2">
    <source>
        <dbReference type="Proteomes" id="UP000192936"/>
    </source>
</evidence>
<dbReference type="RefSeq" id="WP_085085834.1">
    <property type="nucleotide sequence ID" value="NZ_FXAK01000005.1"/>
</dbReference>
<name>A0A1X7FD57_9PROT</name>
<evidence type="ECO:0000313" key="1">
    <source>
        <dbReference type="EMBL" id="SMF50353.1"/>
    </source>
</evidence>
<accession>A0A1X7FD57</accession>
<gene>
    <name evidence="1" type="ORF">SAMN02982917_2566</name>
</gene>
<proteinExistence type="predicted"/>
<dbReference type="STRING" id="286727.SAMN02982917_2566"/>
<dbReference type="OrthoDB" id="7510933at2"/>
<dbReference type="EMBL" id="FXAK01000005">
    <property type="protein sequence ID" value="SMF50353.1"/>
    <property type="molecule type" value="Genomic_DNA"/>
</dbReference>
<organism evidence="1 2">
    <name type="scientific">Azospirillum oryzae</name>
    <dbReference type="NCBI Taxonomy" id="286727"/>
    <lineage>
        <taxon>Bacteria</taxon>
        <taxon>Pseudomonadati</taxon>
        <taxon>Pseudomonadota</taxon>
        <taxon>Alphaproteobacteria</taxon>
        <taxon>Rhodospirillales</taxon>
        <taxon>Azospirillaceae</taxon>
        <taxon>Azospirillum</taxon>
    </lineage>
</organism>
<reference evidence="1 2" key="1">
    <citation type="submission" date="2017-04" db="EMBL/GenBank/DDBJ databases">
        <authorList>
            <person name="Afonso C.L."/>
            <person name="Miller P.J."/>
            <person name="Scott M.A."/>
            <person name="Spackman E."/>
            <person name="Goraichik I."/>
            <person name="Dimitrov K.M."/>
            <person name="Suarez D.L."/>
            <person name="Swayne D.E."/>
        </authorList>
    </citation>
    <scope>NUCLEOTIDE SEQUENCE [LARGE SCALE GENOMIC DNA]</scope>
    <source>
        <strain evidence="1 2">A2P</strain>
    </source>
</reference>